<comment type="caution">
    <text evidence="1">The sequence shown here is derived from an EMBL/GenBank/DDBJ whole genome shotgun (WGS) entry which is preliminary data.</text>
</comment>
<sequence>MAVNSCTWTLKRYGRFLPGSEGGERGDFKWKDGISLIGATEFLKVERKKDNLLFRCAVKHLTGEKSLCLPLVYHHSPLPPGNLEAFLRACLLDSSFPAFVEEVEVEMRKLLQD</sequence>
<dbReference type="InterPro" id="IPR029168">
    <property type="entry name" value="REC114L"/>
</dbReference>
<dbReference type="PANTHER" id="PTHR34921:SF1">
    <property type="entry name" value="MEIOTIC RECOMBINATION PROTEIN REC114"/>
    <property type="match status" value="1"/>
</dbReference>
<name>A0A9Q0DQA7_9TELE</name>
<proteinExistence type="predicted"/>
<dbReference type="EMBL" id="JANIIK010000112">
    <property type="protein sequence ID" value="KAJ3593689.1"/>
    <property type="molecule type" value="Genomic_DNA"/>
</dbReference>
<protein>
    <submittedName>
        <fullName evidence="1">Uncharacterized protein</fullName>
    </submittedName>
</protein>
<dbReference type="Pfam" id="PF15165">
    <property type="entry name" value="REC114-like"/>
    <property type="match status" value="1"/>
</dbReference>
<evidence type="ECO:0000313" key="2">
    <source>
        <dbReference type="Proteomes" id="UP001148018"/>
    </source>
</evidence>
<keyword evidence="2" id="KW-1185">Reference proteome</keyword>
<dbReference type="PANTHER" id="PTHR34921">
    <property type="entry name" value="MEIOTIC RECOMBINATION PROTEIN REC114"/>
    <property type="match status" value="1"/>
</dbReference>
<dbReference type="Proteomes" id="UP001148018">
    <property type="component" value="Unassembled WGS sequence"/>
</dbReference>
<dbReference type="OrthoDB" id="6479200at2759"/>
<accession>A0A9Q0DQA7</accession>
<organism evidence="1 2">
    <name type="scientific">Muraenolepis orangiensis</name>
    <name type="common">Patagonian moray cod</name>
    <dbReference type="NCBI Taxonomy" id="630683"/>
    <lineage>
        <taxon>Eukaryota</taxon>
        <taxon>Metazoa</taxon>
        <taxon>Chordata</taxon>
        <taxon>Craniata</taxon>
        <taxon>Vertebrata</taxon>
        <taxon>Euteleostomi</taxon>
        <taxon>Actinopterygii</taxon>
        <taxon>Neopterygii</taxon>
        <taxon>Teleostei</taxon>
        <taxon>Neoteleostei</taxon>
        <taxon>Acanthomorphata</taxon>
        <taxon>Zeiogadaria</taxon>
        <taxon>Gadariae</taxon>
        <taxon>Gadiformes</taxon>
        <taxon>Muraenolepidoidei</taxon>
        <taxon>Muraenolepididae</taxon>
        <taxon>Muraenolepis</taxon>
    </lineage>
</organism>
<evidence type="ECO:0000313" key="1">
    <source>
        <dbReference type="EMBL" id="KAJ3593689.1"/>
    </source>
</evidence>
<dbReference type="AlphaFoldDB" id="A0A9Q0DQA7"/>
<reference evidence="1" key="1">
    <citation type="submission" date="2022-07" db="EMBL/GenBank/DDBJ databases">
        <title>Chromosome-level genome of Muraenolepis orangiensis.</title>
        <authorList>
            <person name="Kim J."/>
        </authorList>
    </citation>
    <scope>NUCLEOTIDE SEQUENCE</scope>
    <source>
        <strain evidence="1">KU_S4_2022</strain>
        <tissue evidence="1">Muscle</tissue>
    </source>
</reference>
<gene>
    <name evidence="1" type="ORF">NHX12_006023</name>
</gene>